<reference evidence="1 2" key="1">
    <citation type="journal article" date="2018" name="Front. Plant Sci.">
        <title>Red Clover (Trifolium pratense) and Zigzag Clover (T. medium) - A Picture of Genomic Similarities and Differences.</title>
        <authorList>
            <person name="Dluhosova J."/>
            <person name="Istvanek J."/>
            <person name="Nedelnik J."/>
            <person name="Repkova J."/>
        </authorList>
    </citation>
    <scope>NUCLEOTIDE SEQUENCE [LARGE SCALE GENOMIC DNA]</scope>
    <source>
        <strain evidence="2">cv. 10/8</strain>
        <tissue evidence="1">Leaf</tissue>
    </source>
</reference>
<dbReference type="AlphaFoldDB" id="A0A392RJW7"/>
<evidence type="ECO:0000313" key="1">
    <source>
        <dbReference type="EMBL" id="MCI36527.1"/>
    </source>
</evidence>
<dbReference type="Proteomes" id="UP000265520">
    <property type="component" value="Unassembled WGS sequence"/>
</dbReference>
<feature type="non-terminal residue" evidence="1">
    <location>
        <position position="1"/>
    </location>
</feature>
<dbReference type="EMBL" id="LXQA010234574">
    <property type="protein sequence ID" value="MCI36527.1"/>
    <property type="molecule type" value="Genomic_DNA"/>
</dbReference>
<accession>A0A392RJW7</accession>
<organism evidence="1 2">
    <name type="scientific">Trifolium medium</name>
    <dbReference type="NCBI Taxonomy" id="97028"/>
    <lineage>
        <taxon>Eukaryota</taxon>
        <taxon>Viridiplantae</taxon>
        <taxon>Streptophyta</taxon>
        <taxon>Embryophyta</taxon>
        <taxon>Tracheophyta</taxon>
        <taxon>Spermatophyta</taxon>
        <taxon>Magnoliopsida</taxon>
        <taxon>eudicotyledons</taxon>
        <taxon>Gunneridae</taxon>
        <taxon>Pentapetalae</taxon>
        <taxon>rosids</taxon>
        <taxon>fabids</taxon>
        <taxon>Fabales</taxon>
        <taxon>Fabaceae</taxon>
        <taxon>Papilionoideae</taxon>
        <taxon>50 kb inversion clade</taxon>
        <taxon>NPAAA clade</taxon>
        <taxon>Hologalegina</taxon>
        <taxon>IRL clade</taxon>
        <taxon>Trifolieae</taxon>
        <taxon>Trifolium</taxon>
    </lineage>
</organism>
<sequence length="114" mass="13120">RGRTVVNAWDHEAGYMMWFYIVSHPILCPVQAAEEPPRPPNLEVLIAEQETNNVPDTLEICRDVRNEIQMSLEAGEAEEGTPIYDTMHRLMGFVEPALTYRLRRRGRGRQFAPP</sequence>
<keyword evidence="2" id="KW-1185">Reference proteome</keyword>
<protein>
    <submittedName>
        <fullName evidence="1">Putative IMP dehydrogenase/GMP reductase</fullName>
    </submittedName>
</protein>
<name>A0A392RJW7_9FABA</name>
<proteinExistence type="predicted"/>
<comment type="caution">
    <text evidence="1">The sequence shown here is derived from an EMBL/GenBank/DDBJ whole genome shotgun (WGS) entry which is preliminary data.</text>
</comment>
<evidence type="ECO:0000313" key="2">
    <source>
        <dbReference type="Proteomes" id="UP000265520"/>
    </source>
</evidence>